<dbReference type="EMBL" id="JAIWYP010000003">
    <property type="protein sequence ID" value="KAH3854940.1"/>
    <property type="molecule type" value="Genomic_DNA"/>
</dbReference>
<comment type="caution">
    <text evidence="1">The sequence shown here is derived from an EMBL/GenBank/DDBJ whole genome shotgun (WGS) entry which is preliminary data.</text>
</comment>
<accession>A0A9D4R6F1</accession>
<evidence type="ECO:0000313" key="2">
    <source>
        <dbReference type="Proteomes" id="UP000828390"/>
    </source>
</evidence>
<reference evidence="1" key="1">
    <citation type="journal article" date="2019" name="bioRxiv">
        <title>The Genome of the Zebra Mussel, Dreissena polymorpha: A Resource for Invasive Species Research.</title>
        <authorList>
            <person name="McCartney M.A."/>
            <person name="Auch B."/>
            <person name="Kono T."/>
            <person name="Mallez S."/>
            <person name="Zhang Y."/>
            <person name="Obille A."/>
            <person name="Becker A."/>
            <person name="Abrahante J.E."/>
            <person name="Garbe J."/>
            <person name="Badalamenti J.P."/>
            <person name="Herman A."/>
            <person name="Mangelson H."/>
            <person name="Liachko I."/>
            <person name="Sullivan S."/>
            <person name="Sone E.D."/>
            <person name="Koren S."/>
            <person name="Silverstein K.A.T."/>
            <person name="Beckman K.B."/>
            <person name="Gohl D.M."/>
        </authorList>
    </citation>
    <scope>NUCLEOTIDE SEQUENCE</scope>
    <source>
        <strain evidence="1">Duluth1</strain>
        <tissue evidence="1">Whole animal</tissue>
    </source>
</reference>
<evidence type="ECO:0000313" key="1">
    <source>
        <dbReference type="EMBL" id="KAH3854940.1"/>
    </source>
</evidence>
<proteinExistence type="predicted"/>
<sequence length="56" mass="6344">MLDNVHFPEAAVTSLLDTSPFTSCAVTTTLPVRRHLKLHPDAFWIIPSPFSKWHLT</sequence>
<gene>
    <name evidence="1" type="ORF">DPMN_097500</name>
</gene>
<name>A0A9D4R6F1_DREPO</name>
<dbReference type="AlphaFoldDB" id="A0A9D4R6F1"/>
<keyword evidence="2" id="KW-1185">Reference proteome</keyword>
<organism evidence="1 2">
    <name type="scientific">Dreissena polymorpha</name>
    <name type="common">Zebra mussel</name>
    <name type="synonym">Mytilus polymorpha</name>
    <dbReference type="NCBI Taxonomy" id="45954"/>
    <lineage>
        <taxon>Eukaryota</taxon>
        <taxon>Metazoa</taxon>
        <taxon>Spiralia</taxon>
        <taxon>Lophotrochozoa</taxon>
        <taxon>Mollusca</taxon>
        <taxon>Bivalvia</taxon>
        <taxon>Autobranchia</taxon>
        <taxon>Heteroconchia</taxon>
        <taxon>Euheterodonta</taxon>
        <taxon>Imparidentia</taxon>
        <taxon>Neoheterodontei</taxon>
        <taxon>Myida</taxon>
        <taxon>Dreissenoidea</taxon>
        <taxon>Dreissenidae</taxon>
        <taxon>Dreissena</taxon>
    </lineage>
</organism>
<reference evidence="1" key="2">
    <citation type="submission" date="2020-11" db="EMBL/GenBank/DDBJ databases">
        <authorList>
            <person name="McCartney M.A."/>
            <person name="Auch B."/>
            <person name="Kono T."/>
            <person name="Mallez S."/>
            <person name="Becker A."/>
            <person name="Gohl D.M."/>
            <person name="Silverstein K.A.T."/>
            <person name="Koren S."/>
            <person name="Bechman K.B."/>
            <person name="Herman A."/>
            <person name="Abrahante J.E."/>
            <person name="Garbe J."/>
        </authorList>
    </citation>
    <scope>NUCLEOTIDE SEQUENCE</scope>
    <source>
        <strain evidence="1">Duluth1</strain>
        <tissue evidence="1">Whole animal</tissue>
    </source>
</reference>
<dbReference type="Proteomes" id="UP000828390">
    <property type="component" value="Unassembled WGS sequence"/>
</dbReference>
<protein>
    <submittedName>
        <fullName evidence="1">Uncharacterized protein</fullName>
    </submittedName>
</protein>